<gene>
    <name evidence="4" type="primary">LOC104597870</name>
</gene>
<protein>
    <submittedName>
        <fullName evidence="4">Uncharacterized protein LOC104597870</fullName>
    </submittedName>
</protein>
<dbReference type="GeneID" id="104597870"/>
<evidence type="ECO:0000256" key="1">
    <source>
        <dbReference type="SAM" id="Coils"/>
    </source>
</evidence>
<feature type="coiled-coil region" evidence="1">
    <location>
        <begin position="145"/>
        <end position="231"/>
    </location>
</feature>
<dbReference type="PANTHER" id="PTHR35502:SF2">
    <property type="entry name" value="PROTEIN MICROTUBULE BINDING PROTEIN 2C"/>
    <property type="match status" value="1"/>
</dbReference>
<dbReference type="InParanoid" id="A0A1U8Q480"/>
<dbReference type="eggNOG" id="ENOG502QS43">
    <property type="taxonomic scope" value="Eukaryota"/>
</dbReference>
<evidence type="ECO:0000313" key="4">
    <source>
        <dbReference type="RefSeq" id="XP_019053417.1"/>
    </source>
</evidence>
<feature type="compositionally biased region" description="Low complexity" evidence="2">
    <location>
        <begin position="36"/>
        <end position="46"/>
    </location>
</feature>
<keyword evidence="3" id="KW-1185">Reference proteome</keyword>
<organism evidence="3 4">
    <name type="scientific">Nelumbo nucifera</name>
    <name type="common">Sacred lotus</name>
    <dbReference type="NCBI Taxonomy" id="4432"/>
    <lineage>
        <taxon>Eukaryota</taxon>
        <taxon>Viridiplantae</taxon>
        <taxon>Streptophyta</taxon>
        <taxon>Embryophyta</taxon>
        <taxon>Tracheophyta</taxon>
        <taxon>Spermatophyta</taxon>
        <taxon>Magnoliopsida</taxon>
        <taxon>Proteales</taxon>
        <taxon>Nelumbonaceae</taxon>
        <taxon>Nelumbo</taxon>
    </lineage>
</organism>
<feature type="compositionally biased region" description="Basic and acidic residues" evidence="2">
    <location>
        <begin position="113"/>
        <end position="122"/>
    </location>
</feature>
<dbReference type="KEGG" id="nnu:104597870"/>
<proteinExistence type="predicted"/>
<dbReference type="STRING" id="4432.A0A1U8Q480"/>
<keyword evidence="1" id="KW-0175">Coiled coil</keyword>
<dbReference type="PANTHER" id="PTHR35502">
    <property type="entry name" value="PROTEIN MICROTUBULE BINDING PROTEIN 2C"/>
    <property type="match status" value="1"/>
</dbReference>
<accession>A0A1U8Q480</accession>
<dbReference type="AlphaFoldDB" id="A0A1U8Q480"/>
<name>A0A1U8Q480_NELNU</name>
<dbReference type="RefSeq" id="XP_019053417.1">
    <property type="nucleotide sequence ID" value="XM_019197872.1"/>
</dbReference>
<sequence length="232" mass="26250">MFEQQHFVDLQEGFGDPKSWLSREDHSSPLLSKRANSSLSNGNGSNNNVDKVLYKNLVEMVPLVESLMDRRANTSFTRRASLVYTKTPCRESYTKKIGEPKGRKAAQSISTKKPRDFGDKGPGKNASQDACSDDLSIFSSKSLVAEREREELMLLRKQVEELQKKLLEKDELLKLEENSKHQMTAVQAKLDELRRQMAEKDSLIKTAQSQLSDAKIKLADKQAALENYNGKQ</sequence>
<dbReference type="FunCoup" id="A0A1U8Q480">
    <property type="interactions" value="3345"/>
</dbReference>
<dbReference type="Proteomes" id="UP000189703">
    <property type="component" value="Unplaced"/>
</dbReference>
<evidence type="ECO:0000313" key="3">
    <source>
        <dbReference type="Proteomes" id="UP000189703"/>
    </source>
</evidence>
<dbReference type="InterPro" id="IPR040289">
    <property type="entry name" value="MBP2C"/>
</dbReference>
<dbReference type="GO" id="GO:0008017">
    <property type="term" value="F:microtubule binding"/>
    <property type="evidence" value="ECO:0007669"/>
    <property type="project" value="InterPro"/>
</dbReference>
<dbReference type="GO" id="GO:0010497">
    <property type="term" value="P:plasmodesmata-mediated intercellular transport"/>
    <property type="evidence" value="ECO:0007669"/>
    <property type="project" value="InterPro"/>
</dbReference>
<feature type="region of interest" description="Disordered" evidence="2">
    <location>
        <begin position="94"/>
        <end position="131"/>
    </location>
</feature>
<reference evidence="4" key="1">
    <citation type="submission" date="2025-08" db="UniProtKB">
        <authorList>
            <consortium name="RefSeq"/>
        </authorList>
    </citation>
    <scope>IDENTIFICATION</scope>
</reference>
<dbReference type="OMA" id="NEMNVAN"/>
<feature type="region of interest" description="Disordered" evidence="2">
    <location>
        <begin position="18"/>
        <end position="46"/>
    </location>
</feature>
<dbReference type="OrthoDB" id="1915670at2759"/>
<evidence type="ECO:0000256" key="2">
    <source>
        <dbReference type="SAM" id="MobiDB-lite"/>
    </source>
</evidence>